<reference evidence="6 7" key="1">
    <citation type="journal article" date="2011" name="Proc. Natl. Acad. Sci. U.S.A.">
        <title>Niche of harmful alga Aureococcus anophagefferens revealed through ecogenomics.</title>
        <authorList>
            <person name="Gobler C.J."/>
            <person name="Berry D.L."/>
            <person name="Dyhrman S.T."/>
            <person name="Wilhelm S.W."/>
            <person name="Salamov A."/>
            <person name="Lobanov A.V."/>
            <person name="Zhang Y."/>
            <person name="Collier J.L."/>
            <person name="Wurch L.L."/>
            <person name="Kustka A.B."/>
            <person name="Dill B.D."/>
            <person name="Shah M."/>
            <person name="VerBerkmoes N.C."/>
            <person name="Kuo A."/>
            <person name="Terry A."/>
            <person name="Pangilinan J."/>
            <person name="Lindquist E.A."/>
            <person name="Lucas S."/>
            <person name="Paulsen I.T."/>
            <person name="Hattenrath-Lehmann T.K."/>
            <person name="Talmage S.C."/>
            <person name="Walker E.A."/>
            <person name="Koch F."/>
            <person name="Burson A.M."/>
            <person name="Marcoval M.A."/>
            <person name="Tang Y.Z."/>
            <person name="Lecleir G.R."/>
            <person name="Coyne K.J."/>
            <person name="Berg G.M."/>
            <person name="Bertrand E.M."/>
            <person name="Saito M.A."/>
            <person name="Gladyshev V.N."/>
            <person name="Grigoriev I.V."/>
        </authorList>
    </citation>
    <scope>NUCLEOTIDE SEQUENCE [LARGE SCALE GENOMIC DNA]</scope>
    <source>
        <strain evidence="7">CCMP 1984</strain>
    </source>
</reference>
<dbReference type="GO" id="GO:0009411">
    <property type="term" value="P:response to UV"/>
    <property type="evidence" value="ECO:0007669"/>
    <property type="project" value="TreeGrafter"/>
</dbReference>
<feature type="compositionally biased region" description="Basic residues" evidence="5">
    <location>
        <begin position="19"/>
        <end position="30"/>
    </location>
</feature>
<dbReference type="GO" id="GO:0042276">
    <property type="term" value="P:error-prone translesion synthesis"/>
    <property type="evidence" value="ECO:0007669"/>
    <property type="project" value="InterPro"/>
</dbReference>
<dbReference type="GeneID" id="20225053"/>
<dbReference type="GO" id="GO:0003887">
    <property type="term" value="F:DNA-directed DNA polymerase activity"/>
    <property type="evidence" value="ECO:0007669"/>
    <property type="project" value="UniProtKB-EC"/>
</dbReference>
<evidence type="ECO:0000256" key="4">
    <source>
        <dbReference type="ARBA" id="ARBA00047303"/>
    </source>
</evidence>
<proteinExistence type="predicted"/>
<feature type="region of interest" description="Disordered" evidence="5">
    <location>
        <begin position="1"/>
        <end position="30"/>
    </location>
</feature>
<evidence type="ECO:0000313" key="7">
    <source>
        <dbReference type="Proteomes" id="UP000002729"/>
    </source>
</evidence>
<dbReference type="GO" id="GO:0006264">
    <property type="term" value="P:mitochondrial DNA replication"/>
    <property type="evidence" value="ECO:0007669"/>
    <property type="project" value="TreeGrafter"/>
</dbReference>
<keyword evidence="7" id="KW-1185">Reference proteome</keyword>
<dbReference type="GO" id="GO:0003682">
    <property type="term" value="F:chromatin binding"/>
    <property type="evidence" value="ECO:0007669"/>
    <property type="project" value="TreeGrafter"/>
</dbReference>
<dbReference type="GO" id="GO:0005759">
    <property type="term" value="C:mitochondrial matrix"/>
    <property type="evidence" value="ECO:0007669"/>
    <property type="project" value="TreeGrafter"/>
</dbReference>
<dbReference type="GO" id="GO:0005634">
    <property type="term" value="C:nucleus"/>
    <property type="evidence" value="ECO:0007669"/>
    <property type="project" value="TreeGrafter"/>
</dbReference>
<evidence type="ECO:0000313" key="6">
    <source>
        <dbReference type="EMBL" id="EGB07226.1"/>
    </source>
</evidence>
<dbReference type="Proteomes" id="UP000002729">
    <property type="component" value="Unassembled WGS sequence"/>
</dbReference>
<dbReference type="OrthoDB" id="5988181at2759"/>
<dbReference type="PANTHER" id="PTHR31399">
    <property type="entry name" value="DNA-DIRECTED PRIMASE / POLYMERASE PROTEIN"/>
    <property type="match status" value="1"/>
</dbReference>
<protein>
    <recommendedName>
        <fullName evidence="1">DNA-directed primase/polymerase protein</fullName>
        <ecNumber evidence="3">2.7.7.102</ecNumber>
    </recommendedName>
</protein>
<dbReference type="InParanoid" id="F0YC25"/>
<dbReference type="KEGG" id="aaf:AURANDRAFT_64876"/>
<comment type="catalytic activity">
    <reaction evidence="2">
        <text>ssDNA + n NTP = ssDNA/pppN(pN)n-1 hybrid + (n-1) diphosphate.</text>
        <dbReference type="EC" id="2.7.7.102"/>
    </reaction>
</comment>
<evidence type="ECO:0000256" key="2">
    <source>
        <dbReference type="ARBA" id="ARBA00044677"/>
    </source>
</evidence>
<sequence>MQSQRRDESSDDDEAWRVAKPKIKSAKKRTPLQRETFYEGAHGDAALAAWREESAALEARVEEARAARALGSATIFAKQAWALEVADILAGRGAPEAFADDREGFARRSAARADYAFYGVDAGNPVRLWAEEIGSEGQRRYVVAHDHAFRDLYDRSDARHYYELIREATPCRAYFDLEFAVAGNEALDGDDATRAWLATFADAVEKAFYAPTQLFREHAAAADALGFYDLCPDLDVQLRLELDGSPDLDAAIPRFEAAAAAADADEAALYEHLAGVCRRRRGEPFSAVDHVDGVLQLDASTDSKFSRHCTFALPDGALFADAVALGGFVRGVLAASPKLRVVRGSDGGLETIVDASVYSRNRLFRLCGSTKRGKQRPLVVLPRGALAANAGDDVLPEASLVVPLAPAARLLLARDGEAPPPEPADARRRSAPQPRPLPLRERPSVLAEGRLPSRFPGRTRERNSQLQRLLSRPFSTRFG</sequence>
<name>F0YC25_AURAN</name>
<dbReference type="PANTHER" id="PTHR31399:SF0">
    <property type="entry name" value="DNA-DIRECTED PRIMASE_POLYMERASE PROTEIN"/>
    <property type="match status" value="1"/>
</dbReference>
<dbReference type="AlphaFoldDB" id="F0YC25"/>
<evidence type="ECO:0000256" key="5">
    <source>
        <dbReference type="SAM" id="MobiDB-lite"/>
    </source>
</evidence>
<dbReference type="EC" id="2.7.7.102" evidence="3"/>
<evidence type="ECO:0000256" key="3">
    <source>
        <dbReference type="ARBA" id="ARBA00044768"/>
    </source>
</evidence>
<comment type="catalytic activity">
    <reaction evidence="4">
        <text>DNA(n) + a 2'-deoxyribonucleoside 5'-triphosphate = DNA(n+1) + diphosphate</text>
        <dbReference type="Rhea" id="RHEA:22508"/>
        <dbReference type="Rhea" id="RHEA-COMP:17339"/>
        <dbReference type="Rhea" id="RHEA-COMP:17340"/>
        <dbReference type="ChEBI" id="CHEBI:33019"/>
        <dbReference type="ChEBI" id="CHEBI:61560"/>
        <dbReference type="ChEBI" id="CHEBI:173112"/>
        <dbReference type="EC" id="2.7.7.7"/>
    </reaction>
    <physiologicalReaction direction="left-to-right" evidence="4">
        <dbReference type="Rhea" id="RHEA:22509"/>
    </physiologicalReaction>
</comment>
<dbReference type="GO" id="GO:0031297">
    <property type="term" value="P:replication fork processing"/>
    <property type="evidence" value="ECO:0007669"/>
    <property type="project" value="TreeGrafter"/>
</dbReference>
<accession>F0YC25</accession>
<evidence type="ECO:0000256" key="1">
    <source>
        <dbReference type="ARBA" id="ARBA00026139"/>
    </source>
</evidence>
<dbReference type="InterPro" id="IPR044917">
    <property type="entry name" value="PRIMPOL"/>
</dbReference>
<dbReference type="EMBL" id="GL833131">
    <property type="protein sequence ID" value="EGB07226.1"/>
    <property type="molecule type" value="Genomic_DNA"/>
</dbReference>
<gene>
    <name evidence="6" type="ORF">AURANDRAFT_64876</name>
</gene>
<organism evidence="7">
    <name type="scientific">Aureococcus anophagefferens</name>
    <name type="common">Harmful bloom alga</name>
    <dbReference type="NCBI Taxonomy" id="44056"/>
    <lineage>
        <taxon>Eukaryota</taxon>
        <taxon>Sar</taxon>
        <taxon>Stramenopiles</taxon>
        <taxon>Ochrophyta</taxon>
        <taxon>Pelagophyceae</taxon>
        <taxon>Pelagomonadales</taxon>
        <taxon>Pelagomonadaceae</taxon>
        <taxon>Aureococcus</taxon>
    </lineage>
</organism>
<feature type="region of interest" description="Disordered" evidence="5">
    <location>
        <begin position="415"/>
        <end position="479"/>
    </location>
</feature>
<dbReference type="RefSeq" id="XP_009037862.1">
    <property type="nucleotide sequence ID" value="XM_009039614.1"/>
</dbReference>